<evidence type="ECO:0000256" key="8">
    <source>
        <dbReference type="PROSITE-ProRule" id="PRU00169"/>
    </source>
</evidence>
<keyword evidence="3" id="KW-0902">Two-component regulatory system</keyword>
<evidence type="ECO:0000256" key="1">
    <source>
        <dbReference type="ARBA" id="ARBA00018672"/>
    </source>
</evidence>
<keyword evidence="5 9" id="KW-0238">DNA-binding</keyword>
<dbReference type="InterPro" id="IPR039420">
    <property type="entry name" value="WalR-like"/>
</dbReference>
<feature type="DNA-binding region" description="OmpR/PhoB-type" evidence="9">
    <location>
        <begin position="132"/>
        <end position="229"/>
    </location>
</feature>
<dbReference type="Proteomes" id="UP000886858">
    <property type="component" value="Unassembled WGS sequence"/>
</dbReference>
<evidence type="ECO:0000256" key="7">
    <source>
        <dbReference type="ARBA" id="ARBA00024867"/>
    </source>
</evidence>
<dbReference type="PROSITE" id="PS51755">
    <property type="entry name" value="OMPR_PHOB"/>
    <property type="match status" value="1"/>
</dbReference>
<organism evidence="12 13">
    <name type="scientific">Candidatus Eisenbergiella merdipullorum</name>
    <dbReference type="NCBI Taxonomy" id="2838553"/>
    <lineage>
        <taxon>Bacteria</taxon>
        <taxon>Bacillati</taxon>
        <taxon>Bacillota</taxon>
        <taxon>Clostridia</taxon>
        <taxon>Lachnospirales</taxon>
        <taxon>Lachnospiraceae</taxon>
        <taxon>Eisenbergiella</taxon>
    </lineage>
</organism>
<feature type="modified residue" description="4-aspartylphosphate" evidence="8">
    <location>
        <position position="52"/>
    </location>
</feature>
<gene>
    <name evidence="12" type="ORF">H9717_05795</name>
</gene>
<dbReference type="Gene3D" id="6.10.250.690">
    <property type="match status" value="1"/>
</dbReference>
<name>A0A9D2I6T9_9FIRM</name>
<dbReference type="Pfam" id="PF00486">
    <property type="entry name" value="Trans_reg_C"/>
    <property type="match status" value="1"/>
</dbReference>
<dbReference type="SMART" id="SM00448">
    <property type="entry name" value="REC"/>
    <property type="match status" value="1"/>
</dbReference>
<sequence>MQKIFVIEDDENIRNLVKIAMEGYGYQVAAFETAEEALENLEKEKPDLAVFDLMLPGMDGLSAIKIIRERGDNLKNIPIIVLTAKDKEYDKVVGLDGGADDYVTKPFGVLELAARIRSLLRRVSERQNMRSEGIVSLGGLTVNTDAREVSMNGAPVVLTYKEYELLMYLVDNRSRVVERDELLNKLWDYSADIETRTLDIHIRTLRQKLGEEGSKYIKTVRSVGYRFVVPQETEE</sequence>
<dbReference type="SMART" id="SM00862">
    <property type="entry name" value="Trans_reg_C"/>
    <property type="match status" value="1"/>
</dbReference>
<evidence type="ECO:0000256" key="4">
    <source>
        <dbReference type="ARBA" id="ARBA00023015"/>
    </source>
</evidence>
<dbReference type="GO" id="GO:0000156">
    <property type="term" value="F:phosphorelay response regulator activity"/>
    <property type="evidence" value="ECO:0007669"/>
    <property type="project" value="TreeGrafter"/>
</dbReference>
<dbReference type="CDD" id="cd00383">
    <property type="entry name" value="trans_reg_C"/>
    <property type="match status" value="1"/>
</dbReference>
<reference evidence="12" key="2">
    <citation type="submission" date="2021-04" db="EMBL/GenBank/DDBJ databases">
        <authorList>
            <person name="Gilroy R."/>
        </authorList>
    </citation>
    <scope>NUCLEOTIDE SEQUENCE</scope>
    <source>
        <strain evidence="12">CHK179-7159</strain>
    </source>
</reference>
<dbReference type="InterPro" id="IPR016032">
    <property type="entry name" value="Sig_transdc_resp-reg_C-effctor"/>
</dbReference>
<evidence type="ECO:0000256" key="9">
    <source>
        <dbReference type="PROSITE-ProRule" id="PRU01091"/>
    </source>
</evidence>
<comment type="caution">
    <text evidence="12">The sequence shown here is derived from an EMBL/GenBank/DDBJ whole genome shotgun (WGS) entry which is preliminary data.</text>
</comment>
<evidence type="ECO:0000256" key="5">
    <source>
        <dbReference type="ARBA" id="ARBA00023125"/>
    </source>
</evidence>
<accession>A0A9D2I6T9</accession>
<keyword evidence="4" id="KW-0805">Transcription regulation</keyword>
<dbReference type="GO" id="GO:0032993">
    <property type="term" value="C:protein-DNA complex"/>
    <property type="evidence" value="ECO:0007669"/>
    <property type="project" value="TreeGrafter"/>
</dbReference>
<comment type="function">
    <text evidence="7">May play the central regulatory role in sporulation. It may be an element of the effector pathway responsible for the activation of sporulation genes in response to nutritional stress. Spo0A may act in concert with spo0H (a sigma factor) to control the expression of some genes that are critical to the sporulation process.</text>
</comment>
<evidence type="ECO:0000313" key="12">
    <source>
        <dbReference type="EMBL" id="HJA92613.1"/>
    </source>
</evidence>
<dbReference type="EMBL" id="DWYY01000060">
    <property type="protein sequence ID" value="HJA92613.1"/>
    <property type="molecule type" value="Genomic_DNA"/>
</dbReference>
<dbReference type="GO" id="GO:0005829">
    <property type="term" value="C:cytosol"/>
    <property type="evidence" value="ECO:0007669"/>
    <property type="project" value="TreeGrafter"/>
</dbReference>
<feature type="domain" description="OmpR/PhoB-type" evidence="11">
    <location>
        <begin position="132"/>
        <end position="229"/>
    </location>
</feature>
<dbReference type="InterPro" id="IPR036388">
    <property type="entry name" value="WH-like_DNA-bd_sf"/>
</dbReference>
<dbReference type="Pfam" id="PF00072">
    <property type="entry name" value="Response_reg"/>
    <property type="match status" value="1"/>
</dbReference>
<dbReference type="Gene3D" id="1.10.10.10">
    <property type="entry name" value="Winged helix-like DNA-binding domain superfamily/Winged helix DNA-binding domain"/>
    <property type="match status" value="1"/>
</dbReference>
<dbReference type="InterPro" id="IPR011006">
    <property type="entry name" value="CheY-like_superfamily"/>
</dbReference>
<dbReference type="GO" id="GO:0000976">
    <property type="term" value="F:transcription cis-regulatory region binding"/>
    <property type="evidence" value="ECO:0007669"/>
    <property type="project" value="TreeGrafter"/>
</dbReference>
<dbReference type="SUPFAM" id="SSF46894">
    <property type="entry name" value="C-terminal effector domain of the bipartite response regulators"/>
    <property type="match status" value="1"/>
</dbReference>
<evidence type="ECO:0000259" key="10">
    <source>
        <dbReference type="PROSITE" id="PS50110"/>
    </source>
</evidence>
<dbReference type="PROSITE" id="PS50110">
    <property type="entry name" value="RESPONSE_REGULATORY"/>
    <property type="match status" value="1"/>
</dbReference>
<dbReference type="PANTHER" id="PTHR48111">
    <property type="entry name" value="REGULATOR OF RPOS"/>
    <property type="match status" value="1"/>
</dbReference>
<keyword evidence="6" id="KW-0804">Transcription</keyword>
<dbReference type="SUPFAM" id="SSF52172">
    <property type="entry name" value="CheY-like"/>
    <property type="match status" value="1"/>
</dbReference>
<dbReference type="Gene3D" id="3.40.50.2300">
    <property type="match status" value="1"/>
</dbReference>
<evidence type="ECO:0000259" key="11">
    <source>
        <dbReference type="PROSITE" id="PS51755"/>
    </source>
</evidence>
<evidence type="ECO:0000256" key="3">
    <source>
        <dbReference type="ARBA" id="ARBA00023012"/>
    </source>
</evidence>
<evidence type="ECO:0000256" key="6">
    <source>
        <dbReference type="ARBA" id="ARBA00023163"/>
    </source>
</evidence>
<proteinExistence type="predicted"/>
<keyword evidence="2 8" id="KW-0597">Phosphoprotein</keyword>
<dbReference type="InterPro" id="IPR001867">
    <property type="entry name" value="OmpR/PhoB-type_DNA-bd"/>
</dbReference>
<feature type="domain" description="Response regulatory" evidence="10">
    <location>
        <begin position="3"/>
        <end position="120"/>
    </location>
</feature>
<evidence type="ECO:0000256" key="2">
    <source>
        <dbReference type="ARBA" id="ARBA00022553"/>
    </source>
</evidence>
<reference evidence="12" key="1">
    <citation type="journal article" date="2021" name="PeerJ">
        <title>Extensive microbial diversity within the chicken gut microbiome revealed by metagenomics and culture.</title>
        <authorList>
            <person name="Gilroy R."/>
            <person name="Ravi A."/>
            <person name="Getino M."/>
            <person name="Pursley I."/>
            <person name="Horton D.L."/>
            <person name="Alikhan N.F."/>
            <person name="Baker D."/>
            <person name="Gharbi K."/>
            <person name="Hall N."/>
            <person name="Watson M."/>
            <person name="Adriaenssens E.M."/>
            <person name="Foster-Nyarko E."/>
            <person name="Jarju S."/>
            <person name="Secka A."/>
            <person name="Antonio M."/>
            <person name="Oren A."/>
            <person name="Chaudhuri R.R."/>
            <person name="La Ragione R."/>
            <person name="Hildebrand F."/>
            <person name="Pallen M.J."/>
        </authorList>
    </citation>
    <scope>NUCLEOTIDE SEQUENCE</scope>
    <source>
        <strain evidence="12">CHK179-7159</strain>
    </source>
</reference>
<dbReference type="AlphaFoldDB" id="A0A9D2I6T9"/>
<dbReference type="GO" id="GO:0006355">
    <property type="term" value="P:regulation of DNA-templated transcription"/>
    <property type="evidence" value="ECO:0007669"/>
    <property type="project" value="InterPro"/>
</dbReference>
<evidence type="ECO:0000313" key="13">
    <source>
        <dbReference type="Proteomes" id="UP000886858"/>
    </source>
</evidence>
<dbReference type="PANTHER" id="PTHR48111:SF1">
    <property type="entry name" value="TWO-COMPONENT RESPONSE REGULATOR ORR33"/>
    <property type="match status" value="1"/>
</dbReference>
<dbReference type="InterPro" id="IPR001789">
    <property type="entry name" value="Sig_transdc_resp-reg_receiver"/>
</dbReference>
<protein>
    <recommendedName>
        <fullName evidence="1">Stage 0 sporulation protein A homolog</fullName>
    </recommendedName>
</protein>